<proteinExistence type="predicted"/>
<dbReference type="RefSeq" id="WP_094790047.1">
    <property type="nucleotide sequence ID" value="NZ_NDXW01000012.1"/>
</dbReference>
<dbReference type="EMBL" id="NDXW01000012">
    <property type="protein sequence ID" value="RDH41187.1"/>
    <property type="molecule type" value="Genomic_DNA"/>
</dbReference>
<accession>A0A4P9VGH6</accession>
<keyword evidence="2" id="KW-1185">Reference proteome</keyword>
<protein>
    <submittedName>
        <fullName evidence="1">Uncharacterized protein</fullName>
    </submittedName>
</protein>
<comment type="caution">
    <text evidence="1">The sequence shown here is derived from an EMBL/GenBank/DDBJ whole genome shotgun (WGS) entry which is preliminary data.</text>
</comment>
<sequence>MAIHRKPTVTNPQASTNVESFIEQGGSVPLAPKKEKAKAIQYTQLRLTADEVELIDKAREGRRPKPSRHAWILEAIYEKVNTETSNQT</sequence>
<reference evidence="1 2" key="1">
    <citation type="submission" date="2017-04" db="EMBL/GenBank/DDBJ databases">
        <title>Draft genome sequence of Zooshikella ganghwensis VG4 isolated from Red Sea sediments.</title>
        <authorList>
            <person name="Rehman Z."/>
            <person name="Alam I."/>
            <person name="Kamau A."/>
            <person name="Bajic V."/>
            <person name="Leiknes T."/>
        </authorList>
    </citation>
    <scope>NUCLEOTIDE SEQUENCE [LARGE SCALE GENOMIC DNA]</scope>
    <source>
        <strain evidence="1 2">VG4</strain>
    </source>
</reference>
<organism evidence="1 2">
    <name type="scientific">Zooshikella ganghwensis</name>
    <dbReference type="NCBI Taxonomy" id="202772"/>
    <lineage>
        <taxon>Bacteria</taxon>
        <taxon>Pseudomonadati</taxon>
        <taxon>Pseudomonadota</taxon>
        <taxon>Gammaproteobacteria</taxon>
        <taxon>Oceanospirillales</taxon>
        <taxon>Zooshikellaceae</taxon>
        <taxon>Zooshikella</taxon>
    </lineage>
</organism>
<dbReference type="AlphaFoldDB" id="A0A4P9VGH6"/>
<evidence type="ECO:0000313" key="2">
    <source>
        <dbReference type="Proteomes" id="UP000257039"/>
    </source>
</evidence>
<name>A0A4P9VGH6_9GAMM</name>
<evidence type="ECO:0000313" key="1">
    <source>
        <dbReference type="EMBL" id="RDH41187.1"/>
    </source>
</evidence>
<dbReference type="Proteomes" id="UP000257039">
    <property type="component" value="Unassembled WGS sequence"/>
</dbReference>
<gene>
    <name evidence="1" type="ORF">B9G39_29740</name>
</gene>